<dbReference type="SUPFAM" id="SSF53098">
    <property type="entry name" value="Ribonuclease H-like"/>
    <property type="match status" value="1"/>
</dbReference>
<dbReference type="InterPro" id="IPR012337">
    <property type="entry name" value="RNaseH-like_sf"/>
</dbReference>
<accession>A0ABW1IBQ3</accession>
<proteinExistence type="predicted"/>
<evidence type="ECO:0000313" key="2">
    <source>
        <dbReference type="Proteomes" id="UP001596119"/>
    </source>
</evidence>
<dbReference type="InterPro" id="IPR036397">
    <property type="entry name" value="RNaseH_sf"/>
</dbReference>
<dbReference type="EMBL" id="JBHSQK010000064">
    <property type="protein sequence ID" value="MFC5951132.1"/>
    <property type="molecule type" value="Genomic_DNA"/>
</dbReference>
<reference evidence="2" key="1">
    <citation type="journal article" date="2019" name="Int. J. Syst. Evol. Microbiol.">
        <title>The Global Catalogue of Microorganisms (GCM) 10K type strain sequencing project: providing services to taxonomists for standard genome sequencing and annotation.</title>
        <authorList>
            <consortium name="The Broad Institute Genomics Platform"/>
            <consortium name="The Broad Institute Genome Sequencing Center for Infectious Disease"/>
            <person name="Wu L."/>
            <person name="Ma J."/>
        </authorList>
    </citation>
    <scope>NUCLEOTIDE SEQUENCE [LARGE SCALE GENOMIC DNA]</scope>
    <source>
        <strain evidence="2">CGMCC 4.7397</strain>
    </source>
</reference>
<comment type="caution">
    <text evidence="1">The sequence shown here is derived from an EMBL/GenBank/DDBJ whole genome shotgun (WGS) entry which is preliminary data.</text>
</comment>
<organism evidence="1 2">
    <name type="scientific">Pseudonocardia lutea</name>
    <dbReference type="NCBI Taxonomy" id="2172015"/>
    <lineage>
        <taxon>Bacteria</taxon>
        <taxon>Bacillati</taxon>
        <taxon>Actinomycetota</taxon>
        <taxon>Actinomycetes</taxon>
        <taxon>Pseudonocardiales</taxon>
        <taxon>Pseudonocardiaceae</taxon>
        <taxon>Pseudonocardia</taxon>
    </lineage>
</organism>
<dbReference type="Gene3D" id="3.30.420.10">
    <property type="entry name" value="Ribonuclease H-like superfamily/Ribonuclease H"/>
    <property type="match status" value="1"/>
</dbReference>
<evidence type="ECO:0008006" key="3">
    <source>
        <dbReference type="Google" id="ProtNLM"/>
    </source>
</evidence>
<gene>
    <name evidence="1" type="ORF">ACFQH9_22965</name>
</gene>
<keyword evidence="2" id="KW-1185">Reference proteome</keyword>
<evidence type="ECO:0000313" key="1">
    <source>
        <dbReference type="EMBL" id="MFC5951132.1"/>
    </source>
</evidence>
<dbReference type="Proteomes" id="UP001596119">
    <property type="component" value="Unassembled WGS sequence"/>
</dbReference>
<name>A0ABW1IBQ3_9PSEU</name>
<sequence length="54" mass="6046">MTVERIMTDNAWAYRKSRLFAATLAELGIAHRPTKPRCPWTNCEGVITFVPGPA</sequence>
<protein>
    <recommendedName>
        <fullName evidence="3">Transposase</fullName>
    </recommendedName>
</protein>